<feature type="compositionally biased region" description="Polar residues" evidence="1">
    <location>
        <begin position="95"/>
        <end position="110"/>
    </location>
</feature>
<dbReference type="GeneTree" id="ENSGT00940000173122"/>
<reference evidence="2" key="2">
    <citation type="submission" date="2025-08" db="UniProtKB">
        <authorList>
            <consortium name="Ensembl"/>
        </authorList>
    </citation>
    <scope>IDENTIFICATION</scope>
</reference>
<accession>A0A8C9W902</accession>
<evidence type="ECO:0000256" key="1">
    <source>
        <dbReference type="SAM" id="MobiDB-lite"/>
    </source>
</evidence>
<dbReference type="Proteomes" id="UP000694397">
    <property type="component" value="Chromosome 12"/>
</dbReference>
<dbReference type="SUPFAM" id="SSF52047">
    <property type="entry name" value="RNI-like"/>
    <property type="match status" value="1"/>
</dbReference>
<evidence type="ECO:0000313" key="2">
    <source>
        <dbReference type="Ensembl" id="ENSSFOP00015070888.1"/>
    </source>
</evidence>
<proteinExistence type="predicted"/>
<dbReference type="InterPro" id="IPR032675">
    <property type="entry name" value="LRR_dom_sf"/>
</dbReference>
<reference evidence="2 3" key="1">
    <citation type="submission" date="2019-04" db="EMBL/GenBank/DDBJ databases">
        <authorList>
            <consortium name="Wellcome Sanger Institute Data Sharing"/>
        </authorList>
    </citation>
    <scope>NUCLEOTIDE SEQUENCE [LARGE SCALE GENOMIC DNA]</scope>
</reference>
<name>A0A8C9W902_SCLFO</name>
<evidence type="ECO:0008006" key="4">
    <source>
        <dbReference type="Google" id="ProtNLM"/>
    </source>
</evidence>
<dbReference type="OrthoDB" id="76105at2759"/>
<protein>
    <recommendedName>
        <fullName evidence="4">Leucine rich repeat containing 74B</fullName>
    </recommendedName>
</protein>
<organism evidence="2 3">
    <name type="scientific">Scleropages formosus</name>
    <name type="common">Asian bonytongue</name>
    <name type="synonym">Osteoglossum formosum</name>
    <dbReference type="NCBI Taxonomy" id="113540"/>
    <lineage>
        <taxon>Eukaryota</taxon>
        <taxon>Metazoa</taxon>
        <taxon>Chordata</taxon>
        <taxon>Craniata</taxon>
        <taxon>Vertebrata</taxon>
        <taxon>Euteleostomi</taxon>
        <taxon>Actinopterygii</taxon>
        <taxon>Neopterygii</taxon>
        <taxon>Teleostei</taxon>
        <taxon>Osteoglossocephala</taxon>
        <taxon>Osteoglossomorpha</taxon>
        <taxon>Osteoglossiformes</taxon>
        <taxon>Osteoglossidae</taxon>
        <taxon>Scleropages</taxon>
    </lineage>
</organism>
<evidence type="ECO:0000313" key="3">
    <source>
        <dbReference type="Proteomes" id="UP000694397"/>
    </source>
</evidence>
<feature type="region of interest" description="Disordered" evidence="1">
    <location>
        <begin position="52"/>
        <end position="110"/>
    </location>
</feature>
<reference evidence="2" key="3">
    <citation type="submission" date="2025-09" db="UniProtKB">
        <authorList>
            <consortium name="Ensembl"/>
        </authorList>
    </citation>
    <scope>IDENTIFICATION</scope>
</reference>
<sequence length="130" mass="13734">FSNNRIPPEGAIRFAMGLKVNKTIMTLNMSRNPIQTAGCYGVLKALQNNPDSAMESLDFSGVRPEGEGTHPGRDASPSQGTPSGTQTPDPPDSRTAVQPTAPPQCSLTFTQNSTFSGISSTQAFLSFTIS</sequence>
<dbReference type="AlphaFoldDB" id="A0A8C9W902"/>
<dbReference type="Gene3D" id="3.80.10.10">
    <property type="entry name" value="Ribonuclease Inhibitor"/>
    <property type="match status" value="1"/>
</dbReference>
<keyword evidence="3" id="KW-1185">Reference proteome</keyword>
<feature type="compositionally biased region" description="Basic and acidic residues" evidence="1">
    <location>
        <begin position="64"/>
        <end position="73"/>
    </location>
</feature>
<dbReference type="Ensembl" id="ENSSFOT00015038997.1">
    <property type="protein sequence ID" value="ENSSFOP00015070888.1"/>
    <property type="gene ID" value="ENSSFOG00015028742.1"/>
</dbReference>
<feature type="compositionally biased region" description="Polar residues" evidence="1">
    <location>
        <begin position="76"/>
        <end position="87"/>
    </location>
</feature>